<keyword evidence="2" id="KW-1185">Reference proteome</keyword>
<sequence length="147" mass="16622">MCRYLQSNGHHTTKQENMLTAITQEAIRLLRYIYYRDTSCGCPYHPADCIFEDASVLLLQLEGGGLVRCVCREAPDKPESYELCKPLESVNLLSLLLILNEGVHPVSPDVDEQRVYGRYGVVASRMGVVNQMMRSIFGEIHLTELCL</sequence>
<evidence type="ECO:0000313" key="1">
    <source>
        <dbReference type="EMBL" id="EFR54391.1"/>
    </source>
</evidence>
<reference evidence="1 2" key="1">
    <citation type="submission" date="2008-12" db="EMBL/GenBank/DDBJ databases">
        <title>Annotation of Bacteroides fragilis strain 3_1_12.</title>
        <authorList>
            <consortium name="The Broad Institute Genome Sequencing Platform"/>
            <person name="Ward D."/>
            <person name="Young S.K."/>
            <person name="Kodira C.D."/>
            <person name="Zeng Q."/>
            <person name="Koehrsen M."/>
            <person name="Alvarado L."/>
            <person name="Berlin A."/>
            <person name="Borenstein D."/>
            <person name="Chen Z."/>
            <person name="Engels R."/>
            <person name="Freedman E."/>
            <person name="Gellesch M."/>
            <person name="Goldberg J."/>
            <person name="Griggs A."/>
            <person name="Gujja S."/>
            <person name="Heiman D."/>
            <person name="Hepburn T."/>
            <person name="Howarth C."/>
            <person name="Jen D."/>
            <person name="Larson L."/>
            <person name="Lewis B."/>
            <person name="Mehta T."/>
            <person name="Park D."/>
            <person name="Pearson M."/>
            <person name="Roberts A."/>
            <person name="Saif S."/>
            <person name="Shea T."/>
            <person name="Shenoy N."/>
            <person name="Sisk P."/>
            <person name="Stolte C."/>
            <person name="Sykes S."/>
            <person name="Walk T."/>
            <person name="White J."/>
            <person name="Yandava C."/>
            <person name="Allen-Vercoe E."/>
            <person name="Strauss J."/>
            <person name="Ambrose C."/>
            <person name="Lander E."/>
            <person name="Nusbaum C."/>
            <person name="Galagan J."/>
            <person name="Birren B."/>
        </authorList>
    </citation>
    <scope>NUCLEOTIDE SEQUENCE [LARGE SCALE GENOMIC DNA]</scope>
    <source>
        <strain evidence="1 2">3_1_12</strain>
    </source>
</reference>
<dbReference type="Proteomes" id="UP000005101">
    <property type="component" value="Unassembled WGS sequence"/>
</dbReference>
<name>A0ABN0BN77_BACFG</name>
<protein>
    <submittedName>
        <fullName evidence="1">Uncharacterized protein</fullName>
    </submittedName>
</protein>
<accession>A0ABN0BN77</accession>
<proteinExistence type="predicted"/>
<dbReference type="EMBL" id="EQ973215">
    <property type="protein sequence ID" value="EFR54391.1"/>
    <property type="molecule type" value="Genomic_DNA"/>
</dbReference>
<organism evidence="1 2">
    <name type="scientific">Bacteroides fragilis 3_1_12</name>
    <dbReference type="NCBI Taxonomy" id="457424"/>
    <lineage>
        <taxon>Bacteria</taxon>
        <taxon>Pseudomonadati</taxon>
        <taxon>Bacteroidota</taxon>
        <taxon>Bacteroidia</taxon>
        <taxon>Bacteroidales</taxon>
        <taxon>Bacteroidaceae</taxon>
        <taxon>Bacteroides</taxon>
    </lineage>
</organism>
<gene>
    <name evidence="1" type="ORF">BFAG_03089</name>
</gene>
<evidence type="ECO:0000313" key="2">
    <source>
        <dbReference type="Proteomes" id="UP000005101"/>
    </source>
</evidence>